<accession>A0A540UX64</accession>
<name>A0A540UX64_STRSU</name>
<dbReference type="Proteomes" id="UP000315224">
    <property type="component" value="Unassembled WGS sequence"/>
</dbReference>
<gene>
    <name evidence="1" type="ORF">FH692_03545</name>
</gene>
<dbReference type="EMBL" id="VIEK01000004">
    <property type="protein sequence ID" value="TQE89092.1"/>
    <property type="molecule type" value="Genomic_DNA"/>
</dbReference>
<keyword evidence="1" id="KW-0255">Endonuclease</keyword>
<organism evidence="1 2">
    <name type="scientific">Streptococcus suis</name>
    <dbReference type="NCBI Taxonomy" id="1307"/>
    <lineage>
        <taxon>Bacteria</taxon>
        <taxon>Bacillati</taxon>
        <taxon>Bacillota</taxon>
        <taxon>Bacilli</taxon>
        <taxon>Lactobacillales</taxon>
        <taxon>Streptococcaceae</taxon>
        <taxon>Streptococcus</taxon>
    </lineage>
</organism>
<dbReference type="Pfam" id="PF09491">
    <property type="entry name" value="RE_AlwI"/>
    <property type="match status" value="1"/>
</dbReference>
<comment type="caution">
    <text evidence="1">The sequence shown here is derived from an EMBL/GenBank/DDBJ whole genome shotgun (WGS) entry which is preliminary data.</text>
</comment>
<sequence length="586" mass="66578">MAQQNRSKELWLIPKRGNLHQTICLIDGIIDRNYSGTSWNPSKQDNLGVNLKKWGATNDGKNISQQSIRTLVASIPQYLGFLYIDPYANSKTNILRLTPAGQKLWDNNNKKLVKLRNLRDDKNKTIQTSDDVLHQMEKLQLTNPIILKDCENISVFPFRFLAKLLKKIGYIDQEEIGYYLLRAKEEDQVDTVALEIQNFRQLSIKQRETLIDTYKNTHIGNITLKQASSAGYFIAMCQMTGVIEKFKARPANRSKSIAAIRIEANSQAYIDQMLAKYSEVSTFDFKDDLKLWIDYIGEPSRELPPIMYKIISENDSDILWMIEKDGTPIDGNLASKGDIIEFPVFLNEPYDIKLYSLTSGEILETIDFKAQHEEEQLIISQLDDRQCSVPDTVDSYVSLIQEHCTAKNFSDENLSKLKVIADVFKQDKSNDKQLRGAYLEYYFFKLLTRLQHDGVVDGVIWNGKIGRYGLPIQAPGGTTGTPDIVFKIDDVDFVLELTTIKPKAQQWSAEGASVPDHVLQYAKKTSGTVHGIFSAPIMHSRNVTGMKTAIASHGLQISCLTIDDLLKIFKELDREKILKALLNNHK</sequence>
<protein>
    <submittedName>
        <fullName evidence="1">AlwI family type II restriction endonuclease</fullName>
    </submittedName>
</protein>
<keyword evidence="1" id="KW-0540">Nuclease</keyword>
<dbReference type="RefSeq" id="WP_141600046.1">
    <property type="nucleotide sequence ID" value="NZ_VIEK01000004.1"/>
</dbReference>
<dbReference type="AlphaFoldDB" id="A0A540UX64"/>
<dbReference type="InterPro" id="IPR018573">
    <property type="entry name" value="Restrct_endonuc_II_AlwI"/>
</dbReference>
<dbReference type="Gene3D" id="3.40.91.50">
    <property type="match status" value="1"/>
</dbReference>
<evidence type="ECO:0000313" key="2">
    <source>
        <dbReference type="Proteomes" id="UP000315224"/>
    </source>
</evidence>
<reference evidence="1 2" key="1">
    <citation type="submission" date="2019-06" db="EMBL/GenBank/DDBJ databases">
        <title>Comprehensive assessment of Oxford Nanopore MinION sequencing for bacterial characterization and routine diagnosis.</title>
        <authorList>
            <person name="Tan S."/>
            <person name="Dvorak C.M.T."/>
            <person name="Gebhart C."/>
            <person name="Estrada A."/>
            <person name="Marthaler D.G."/>
            <person name="Murtaugh M.P."/>
        </authorList>
    </citation>
    <scope>NUCLEOTIDE SEQUENCE [LARGE SCALE GENOMIC DNA]</scope>
    <source>
        <strain evidence="1 2">2017UMN1435.21</strain>
    </source>
</reference>
<evidence type="ECO:0000313" key="1">
    <source>
        <dbReference type="EMBL" id="TQE89092.1"/>
    </source>
</evidence>
<keyword evidence="1" id="KW-0378">Hydrolase</keyword>
<dbReference type="GO" id="GO:0004519">
    <property type="term" value="F:endonuclease activity"/>
    <property type="evidence" value="ECO:0007669"/>
    <property type="project" value="UniProtKB-KW"/>
</dbReference>
<proteinExistence type="predicted"/>